<dbReference type="Pfam" id="PF12849">
    <property type="entry name" value="PBP_like_2"/>
    <property type="match status" value="1"/>
</dbReference>
<evidence type="ECO:0000313" key="8">
    <source>
        <dbReference type="Proteomes" id="UP000520814"/>
    </source>
</evidence>
<feature type="signal peptide" evidence="5">
    <location>
        <begin position="1"/>
        <end position="23"/>
    </location>
</feature>
<evidence type="ECO:0000256" key="2">
    <source>
        <dbReference type="ARBA" id="ARBA00022448"/>
    </source>
</evidence>
<dbReference type="InterPro" id="IPR005673">
    <property type="entry name" value="ABC_phos-bd_PstS"/>
</dbReference>
<feature type="chain" id="PRO_5031357037" description="Phosphate-binding protein" evidence="5">
    <location>
        <begin position="24"/>
        <end position="329"/>
    </location>
</feature>
<gene>
    <name evidence="7" type="ORF">HNQ39_003994</name>
</gene>
<name>A0A7W9W7Y6_ARMRO</name>
<comment type="caution">
    <text evidence="7">The sequence shown here is derived from an EMBL/GenBank/DDBJ whole genome shotgun (WGS) entry which is preliminary data.</text>
</comment>
<protein>
    <recommendedName>
        <fullName evidence="4">Phosphate-binding protein</fullName>
    </recommendedName>
</protein>
<feature type="domain" description="PBP" evidence="6">
    <location>
        <begin position="21"/>
        <end position="297"/>
    </location>
</feature>
<keyword evidence="2 4" id="KW-0813">Transport</keyword>
<evidence type="ECO:0000256" key="3">
    <source>
        <dbReference type="ARBA" id="ARBA00022592"/>
    </source>
</evidence>
<dbReference type="Proteomes" id="UP000520814">
    <property type="component" value="Unassembled WGS sequence"/>
</dbReference>
<keyword evidence="8" id="KW-1185">Reference proteome</keyword>
<dbReference type="EMBL" id="JACHGW010000004">
    <property type="protein sequence ID" value="MBB6052173.1"/>
    <property type="molecule type" value="Genomic_DNA"/>
</dbReference>
<organism evidence="7 8">
    <name type="scientific">Armatimonas rosea</name>
    <dbReference type="NCBI Taxonomy" id="685828"/>
    <lineage>
        <taxon>Bacteria</taxon>
        <taxon>Bacillati</taxon>
        <taxon>Armatimonadota</taxon>
        <taxon>Armatimonadia</taxon>
        <taxon>Armatimonadales</taxon>
        <taxon>Armatimonadaceae</taxon>
        <taxon>Armatimonas</taxon>
    </lineage>
</organism>
<dbReference type="InterPro" id="IPR024370">
    <property type="entry name" value="PBP_domain"/>
</dbReference>
<dbReference type="PANTHER" id="PTHR42996:SF1">
    <property type="entry name" value="PHOSPHATE-BINDING PROTEIN PSTS"/>
    <property type="match status" value="1"/>
</dbReference>
<accession>A0A7W9W7Y6</accession>
<evidence type="ECO:0000256" key="5">
    <source>
        <dbReference type="SAM" id="SignalP"/>
    </source>
</evidence>
<dbReference type="SUPFAM" id="SSF53850">
    <property type="entry name" value="Periplasmic binding protein-like II"/>
    <property type="match status" value="1"/>
</dbReference>
<keyword evidence="3 4" id="KW-0592">Phosphate transport</keyword>
<dbReference type="PIRSF" id="PIRSF002756">
    <property type="entry name" value="PstS"/>
    <property type="match status" value="1"/>
</dbReference>
<dbReference type="GO" id="GO:0035435">
    <property type="term" value="P:phosphate ion transmembrane transport"/>
    <property type="evidence" value="ECO:0007669"/>
    <property type="project" value="InterPro"/>
</dbReference>
<evidence type="ECO:0000313" key="7">
    <source>
        <dbReference type="EMBL" id="MBB6052173.1"/>
    </source>
</evidence>
<dbReference type="NCBIfam" id="TIGR00975">
    <property type="entry name" value="3a0107s03"/>
    <property type="match status" value="1"/>
</dbReference>
<dbReference type="CDD" id="cd13565">
    <property type="entry name" value="PBP2_PstS"/>
    <property type="match status" value="1"/>
</dbReference>
<comment type="similarity">
    <text evidence="1 4">Belongs to the PstS family.</text>
</comment>
<evidence type="ECO:0000259" key="6">
    <source>
        <dbReference type="Pfam" id="PF12849"/>
    </source>
</evidence>
<dbReference type="AlphaFoldDB" id="A0A7W9W7Y6"/>
<dbReference type="GO" id="GO:0042301">
    <property type="term" value="F:phosphate ion binding"/>
    <property type="evidence" value="ECO:0007669"/>
    <property type="project" value="InterPro"/>
</dbReference>
<dbReference type="InterPro" id="IPR050962">
    <property type="entry name" value="Phosphate-bind_PstS"/>
</dbReference>
<sequence length="329" mass="34069">MNKKTTASLAVCGLLAIAGVAQAQISGAGATFPELLYNNWAKEYKAAGGSAVNYQGIGSGGGIKAITAKTVDFGASDGPMSPAELQGAPGILHLPMCIGGVVPAFNIQGVTELKLTGAVIADIYLHKINTWNDPKIAALNPGVKLPPTRIVTVSRADSSGTTAIFTNYLCKVSPAFESGVGEGKAVNWPKPGIAGKGTQGVAALVKQTPGAFGYIEAAFADKNQISYASVQNAKGAFIKASLKSVTEAATSVRLPSDFRAMITNTSDAEGYAISGFTWILVYPDAKPEVKKFLRWCLTTGQKSATKYDYAPLPAPVQQRALAALAKIGG</sequence>
<dbReference type="PANTHER" id="PTHR42996">
    <property type="entry name" value="PHOSPHATE-BINDING PROTEIN PSTS"/>
    <property type="match status" value="1"/>
</dbReference>
<proteinExistence type="inferred from homology"/>
<evidence type="ECO:0000256" key="4">
    <source>
        <dbReference type="PIRNR" id="PIRNR002756"/>
    </source>
</evidence>
<evidence type="ECO:0000256" key="1">
    <source>
        <dbReference type="ARBA" id="ARBA00008725"/>
    </source>
</evidence>
<dbReference type="RefSeq" id="WP_184200713.1">
    <property type="nucleotide sequence ID" value="NZ_JACHGW010000004.1"/>
</dbReference>
<keyword evidence="5" id="KW-0732">Signal</keyword>
<reference evidence="7 8" key="1">
    <citation type="submission" date="2020-08" db="EMBL/GenBank/DDBJ databases">
        <title>Genomic Encyclopedia of Type Strains, Phase IV (KMG-IV): sequencing the most valuable type-strain genomes for metagenomic binning, comparative biology and taxonomic classification.</title>
        <authorList>
            <person name="Goeker M."/>
        </authorList>
    </citation>
    <scope>NUCLEOTIDE SEQUENCE [LARGE SCALE GENOMIC DNA]</scope>
    <source>
        <strain evidence="7 8">DSM 23562</strain>
    </source>
</reference>
<dbReference type="GO" id="GO:0043190">
    <property type="term" value="C:ATP-binding cassette (ABC) transporter complex"/>
    <property type="evidence" value="ECO:0007669"/>
    <property type="project" value="InterPro"/>
</dbReference>
<dbReference type="Gene3D" id="3.40.190.10">
    <property type="entry name" value="Periplasmic binding protein-like II"/>
    <property type="match status" value="2"/>
</dbReference>